<comment type="catalytic activity">
    <reaction evidence="15">
        <text>a sphingosylphosphocholine + H2O = a sphingoid base + phosphocholine + H(+)</text>
        <dbReference type="Rhea" id="RHEA:45296"/>
        <dbReference type="ChEBI" id="CHEBI:15377"/>
        <dbReference type="ChEBI" id="CHEBI:15378"/>
        <dbReference type="ChEBI" id="CHEBI:84410"/>
        <dbReference type="ChEBI" id="CHEBI:85171"/>
        <dbReference type="ChEBI" id="CHEBI:295975"/>
    </reaction>
    <physiologicalReaction direction="left-to-right" evidence="15">
        <dbReference type="Rhea" id="RHEA:45297"/>
    </physiologicalReaction>
</comment>
<feature type="transmembrane region" description="Helical" evidence="24">
    <location>
        <begin position="328"/>
        <end position="352"/>
    </location>
</feature>
<feature type="region of interest" description="Disordered" evidence="23">
    <location>
        <begin position="409"/>
        <end position="448"/>
    </location>
</feature>
<evidence type="ECO:0000256" key="14">
    <source>
        <dbReference type="ARBA" id="ARBA00023136"/>
    </source>
</evidence>
<organism evidence="26 27">
    <name type="scientific">Clupea harengus</name>
    <name type="common">Atlantic herring</name>
    <dbReference type="NCBI Taxonomy" id="7950"/>
    <lineage>
        <taxon>Eukaryota</taxon>
        <taxon>Metazoa</taxon>
        <taxon>Chordata</taxon>
        <taxon>Craniata</taxon>
        <taxon>Vertebrata</taxon>
        <taxon>Euteleostomi</taxon>
        <taxon>Actinopterygii</taxon>
        <taxon>Neopterygii</taxon>
        <taxon>Teleostei</taxon>
        <taxon>Clupei</taxon>
        <taxon>Clupeiformes</taxon>
        <taxon>Clupeoidei</taxon>
        <taxon>Clupeidae</taxon>
        <taxon>Clupea</taxon>
    </lineage>
</organism>
<keyword evidence="13" id="KW-0443">Lipid metabolism</keyword>
<reference evidence="27" key="1">
    <citation type="submission" date="2025-08" db="UniProtKB">
        <authorList>
            <consortium name="RefSeq"/>
        </authorList>
    </citation>
    <scope>IDENTIFICATION</scope>
</reference>
<dbReference type="FunFam" id="3.60.10.10:FF:000033">
    <property type="entry name" value="sphingomyelin phosphodiesterase 2"/>
    <property type="match status" value="1"/>
</dbReference>
<accession>A0A8M1KEM4</accession>
<evidence type="ECO:0000313" key="26">
    <source>
        <dbReference type="Proteomes" id="UP000515152"/>
    </source>
</evidence>
<evidence type="ECO:0000256" key="22">
    <source>
        <dbReference type="ARBA" id="ARBA00079277"/>
    </source>
</evidence>
<evidence type="ECO:0000256" key="1">
    <source>
        <dbReference type="ARBA" id="ARBA00001946"/>
    </source>
</evidence>
<evidence type="ECO:0000256" key="13">
    <source>
        <dbReference type="ARBA" id="ARBA00023098"/>
    </source>
</evidence>
<keyword evidence="10" id="KW-0460">Magnesium</keyword>
<evidence type="ECO:0000256" key="9">
    <source>
        <dbReference type="ARBA" id="ARBA00022801"/>
    </source>
</evidence>
<comment type="similarity">
    <text evidence="5">Belongs to the neutral sphingomyelinase family.</text>
</comment>
<keyword evidence="7 24" id="KW-0812">Transmembrane</keyword>
<comment type="pathway">
    <text evidence="3">Lipid metabolism; sphingolipid metabolism.</text>
</comment>
<keyword evidence="12 24" id="KW-1133">Transmembrane helix</keyword>
<dbReference type="PANTHER" id="PTHR16320:SF24">
    <property type="entry name" value="PHOSPHODIESTERASE, PUTATIVE-RELATED"/>
    <property type="match status" value="1"/>
</dbReference>
<evidence type="ECO:0000256" key="2">
    <source>
        <dbReference type="ARBA" id="ARBA00004141"/>
    </source>
</evidence>
<evidence type="ECO:0000256" key="18">
    <source>
        <dbReference type="ARBA" id="ARBA00049346"/>
    </source>
</evidence>
<dbReference type="Proteomes" id="UP000515152">
    <property type="component" value="Unplaced"/>
</dbReference>
<name>A0A8M1KEM4_CLUHA</name>
<keyword evidence="14 24" id="KW-0472">Membrane</keyword>
<dbReference type="KEGG" id="char:122131754"/>
<keyword evidence="9" id="KW-0378">Hydrolase</keyword>
<comment type="catalytic activity">
    <reaction evidence="19">
        <text>1-O-hexadecyl-sn-glycero-3-phosphocholine + H2O = 1-O-hexadecyl-sn-glycerol + phosphocholine + H(+)</text>
        <dbReference type="Rhea" id="RHEA:36087"/>
        <dbReference type="ChEBI" id="CHEBI:15377"/>
        <dbReference type="ChEBI" id="CHEBI:15378"/>
        <dbReference type="ChEBI" id="CHEBI:34115"/>
        <dbReference type="ChEBI" id="CHEBI:64496"/>
        <dbReference type="ChEBI" id="CHEBI:295975"/>
    </reaction>
    <physiologicalReaction direction="left-to-right" evidence="19">
        <dbReference type="Rhea" id="RHEA:36088"/>
    </physiologicalReaction>
</comment>
<keyword evidence="11" id="KW-0746">Sphingolipid metabolism</keyword>
<evidence type="ECO:0000256" key="19">
    <source>
        <dbReference type="ARBA" id="ARBA00051969"/>
    </source>
</evidence>
<evidence type="ECO:0000256" key="11">
    <source>
        <dbReference type="ARBA" id="ARBA00022919"/>
    </source>
</evidence>
<evidence type="ECO:0000256" key="15">
    <source>
        <dbReference type="ARBA" id="ARBA00047675"/>
    </source>
</evidence>
<dbReference type="GO" id="GO:0006665">
    <property type="term" value="P:sphingolipid metabolic process"/>
    <property type="evidence" value="ECO:0007669"/>
    <property type="project" value="UniProtKB-KW"/>
</dbReference>
<evidence type="ECO:0000259" key="25">
    <source>
        <dbReference type="Pfam" id="PF03372"/>
    </source>
</evidence>
<dbReference type="PANTHER" id="PTHR16320">
    <property type="entry name" value="SPHINGOMYELINASE FAMILY MEMBER"/>
    <property type="match status" value="1"/>
</dbReference>
<comment type="subcellular location">
    <subcellularLocation>
        <location evidence="2">Membrane</location>
        <topology evidence="2">Multi-pass membrane protein</topology>
    </subcellularLocation>
</comment>
<comment type="pathway">
    <text evidence="4">Sphingolipid metabolism.</text>
</comment>
<comment type="catalytic activity">
    <reaction evidence="17">
        <text>an N-(acyl)-sphingosylphosphocholine + H2O = an N-acyl-sphingoid base + phosphocholine + H(+)</text>
        <dbReference type="Rhea" id="RHEA:45300"/>
        <dbReference type="ChEBI" id="CHEBI:15377"/>
        <dbReference type="ChEBI" id="CHEBI:15378"/>
        <dbReference type="ChEBI" id="CHEBI:64583"/>
        <dbReference type="ChEBI" id="CHEBI:83273"/>
        <dbReference type="ChEBI" id="CHEBI:295975"/>
    </reaction>
    <physiologicalReaction direction="left-to-right" evidence="17">
        <dbReference type="Rhea" id="RHEA:45301"/>
    </physiologicalReaction>
</comment>
<comment type="catalytic activity">
    <reaction evidence="18">
        <text>1-O-octadecyl-sn-glycero-3-phosphocholine + H2O = 1-O-octadecyl-sn-glycerol + phosphocholine + H(+)</text>
        <dbReference type="Rhea" id="RHEA:39923"/>
        <dbReference type="ChEBI" id="CHEBI:15377"/>
        <dbReference type="ChEBI" id="CHEBI:15378"/>
        <dbReference type="ChEBI" id="CHEBI:74001"/>
        <dbReference type="ChEBI" id="CHEBI:75216"/>
        <dbReference type="ChEBI" id="CHEBI:295975"/>
    </reaction>
    <physiologicalReaction direction="left-to-right" evidence="18">
        <dbReference type="Rhea" id="RHEA:39924"/>
    </physiologicalReaction>
</comment>
<sequence length="448" mass="50076">MSAQRSVRLRVFSLNCWGIRYLSRSCAQRYEMIAELLDREQHDIALLQEVWSEKDYLFLKRTLATSHPFTHYFRSGVIGSGLAVFSKHRIQDALLYRYSLNGYPYMIHHGDWFGGKAVGLVILSVCGMRANVYVTHLHAEYCRAEDTYLPHRTVQAWELINFIRHTSADADLVILGGDLNMHPQDLGTRLLRAHTGLRDSYAETDTFDGCEDGITLIADNPFTKKKDLLPFEKGIRIDYILIKGSNSVCVKCESMSTTKGAVPDKPFPYSDHESLTSQLLLLQQSDRMDGVGERHTDTGTPLRELVDVVSEARCVVKEGFRQTERLQLMAMCLLAVGLAFLLLPVTTLPWLYPHSHCVVSYSFLGLLGALGLAMVLSGALLYVLFTTQLKALRGTEASMKLATANLQEREGGCLEEGEEDEGGRVPSSPPHTARGEARSQPTPLGYED</sequence>
<comment type="catalytic activity">
    <reaction evidence="16">
        <text>1-hexadecanoyl-sn-glycero-3-phosphocholine + H2O = 1-hexadecanoyl-sn-glycerol + phosphocholine + H(+)</text>
        <dbReference type="Rhea" id="RHEA:41119"/>
        <dbReference type="ChEBI" id="CHEBI:15377"/>
        <dbReference type="ChEBI" id="CHEBI:15378"/>
        <dbReference type="ChEBI" id="CHEBI:72998"/>
        <dbReference type="ChEBI" id="CHEBI:75542"/>
        <dbReference type="ChEBI" id="CHEBI:295975"/>
    </reaction>
    <physiologicalReaction direction="left-to-right" evidence="16">
        <dbReference type="Rhea" id="RHEA:41120"/>
    </physiologicalReaction>
</comment>
<keyword evidence="8" id="KW-0479">Metal-binding</keyword>
<evidence type="ECO:0000256" key="3">
    <source>
        <dbReference type="ARBA" id="ARBA00004760"/>
    </source>
</evidence>
<dbReference type="EC" id="3.1.4.12" evidence="6"/>
<dbReference type="GO" id="GO:0004767">
    <property type="term" value="F:sphingomyelin phosphodiesterase activity"/>
    <property type="evidence" value="ECO:0007669"/>
    <property type="project" value="UniProtKB-EC"/>
</dbReference>
<evidence type="ECO:0000256" key="6">
    <source>
        <dbReference type="ARBA" id="ARBA00012369"/>
    </source>
</evidence>
<evidence type="ECO:0000256" key="20">
    <source>
        <dbReference type="ARBA" id="ARBA00068543"/>
    </source>
</evidence>
<evidence type="ECO:0000256" key="7">
    <source>
        <dbReference type="ARBA" id="ARBA00022692"/>
    </source>
</evidence>
<evidence type="ECO:0000256" key="10">
    <source>
        <dbReference type="ARBA" id="ARBA00022842"/>
    </source>
</evidence>
<dbReference type="InterPro" id="IPR005135">
    <property type="entry name" value="Endo/exonuclease/phosphatase"/>
</dbReference>
<evidence type="ECO:0000256" key="17">
    <source>
        <dbReference type="ARBA" id="ARBA00048325"/>
    </source>
</evidence>
<dbReference type="Pfam" id="PF03372">
    <property type="entry name" value="Exo_endo_phos"/>
    <property type="match status" value="1"/>
</dbReference>
<evidence type="ECO:0000313" key="27">
    <source>
        <dbReference type="RefSeq" id="XP_042562357.1"/>
    </source>
</evidence>
<evidence type="ECO:0000256" key="16">
    <source>
        <dbReference type="ARBA" id="ARBA00048209"/>
    </source>
</evidence>
<protein>
    <recommendedName>
        <fullName evidence="20">Sphingomyelin phosphodiesterase 2</fullName>
        <ecNumber evidence="6">3.1.4.12</ecNumber>
    </recommendedName>
    <alternativeName>
        <fullName evidence="21">Lyso-platelet-activating factor-phospholipase C</fullName>
    </alternativeName>
    <alternativeName>
        <fullName evidence="22">Neutral sphingomyelinase</fullName>
    </alternativeName>
</protein>
<feature type="transmembrane region" description="Helical" evidence="24">
    <location>
        <begin position="358"/>
        <end position="385"/>
    </location>
</feature>
<evidence type="ECO:0000256" key="23">
    <source>
        <dbReference type="SAM" id="MobiDB-lite"/>
    </source>
</evidence>
<dbReference type="GO" id="GO:0046872">
    <property type="term" value="F:metal ion binding"/>
    <property type="evidence" value="ECO:0007669"/>
    <property type="project" value="UniProtKB-KW"/>
</dbReference>
<dbReference type="GeneID" id="122131754"/>
<dbReference type="AlphaFoldDB" id="A0A8M1KEM4"/>
<feature type="domain" description="Endonuclease/exonuclease/phosphatase" evidence="25">
    <location>
        <begin position="13"/>
        <end position="272"/>
    </location>
</feature>
<dbReference type="InterPro" id="IPR038772">
    <property type="entry name" value="Sph/SMPD2-like"/>
</dbReference>
<dbReference type="GO" id="GO:0016020">
    <property type="term" value="C:membrane"/>
    <property type="evidence" value="ECO:0007669"/>
    <property type="project" value="UniProtKB-SubCell"/>
</dbReference>
<evidence type="ECO:0000256" key="4">
    <source>
        <dbReference type="ARBA" id="ARBA00004991"/>
    </source>
</evidence>
<evidence type="ECO:0000256" key="24">
    <source>
        <dbReference type="SAM" id="Phobius"/>
    </source>
</evidence>
<comment type="cofactor">
    <cofactor evidence="1">
        <name>Mg(2+)</name>
        <dbReference type="ChEBI" id="CHEBI:18420"/>
    </cofactor>
</comment>
<dbReference type="RefSeq" id="XP_042562357.1">
    <property type="nucleotide sequence ID" value="XM_042706423.1"/>
</dbReference>
<evidence type="ECO:0000256" key="12">
    <source>
        <dbReference type="ARBA" id="ARBA00022989"/>
    </source>
</evidence>
<evidence type="ECO:0000256" key="21">
    <source>
        <dbReference type="ARBA" id="ARBA00075307"/>
    </source>
</evidence>
<evidence type="ECO:0000256" key="8">
    <source>
        <dbReference type="ARBA" id="ARBA00022723"/>
    </source>
</evidence>
<proteinExistence type="inferred from homology"/>
<keyword evidence="26" id="KW-1185">Reference proteome</keyword>
<dbReference type="OrthoDB" id="387657at2759"/>
<gene>
    <name evidence="27" type="primary">LOC122131754</name>
</gene>
<evidence type="ECO:0000256" key="5">
    <source>
        <dbReference type="ARBA" id="ARBA00006335"/>
    </source>
</evidence>